<name>A0A1G7CNX5_9PROT</name>
<dbReference type="RefSeq" id="WP_090665125.1">
    <property type="nucleotide sequence ID" value="NZ_FMZX01000034.1"/>
</dbReference>
<feature type="domain" description="Response regulatory" evidence="4">
    <location>
        <begin position="23"/>
        <end position="145"/>
    </location>
</feature>
<feature type="domain" description="HTH luxR-type" evidence="3">
    <location>
        <begin position="180"/>
        <end position="245"/>
    </location>
</feature>
<dbReference type="Proteomes" id="UP000198925">
    <property type="component" value="Unassembled WGS sequence"/>
</dbReference>
<evidence type="ECO:0000256" key="1">
    <source>
        <dbReference type="ARBA" id="ARBA00023125"/>
    </source>
</evidence>
<keyword evidence="1" id="KW-0238">DNA-binding</keyword>
<sequence length="274" mass="29834">MADDLCASHHKERCATADNNSCRLLLIDPSPLRREALRRLLEDLTANDNGCDFSIVGAIPSLDQADPDSSVGLVVLNSVVTSSDPQRLARSIHEAKQLFPYAPVVVISDRNESAEVIASLRAGARGFITADIDPRLVFYALTFIAHGGVFFPPQTLLECLDGAEEADMRMIAAPAPVSEMGASLTSLTARQKKVLQLLRQGQSNKRIAIDLNMCESTVKVHVREIMRKLKVANRTQAALCAANLELPDDISLEPLLAQQNQAGLERSEMRLIPA</sequence>
<dbReference type="InterPro" id="IPR001789">
    <property type="entry name" value="Sig_transdc_resp-reg_receiver"/>
</dbReference>
<dbReference type="Gene3D" id="3.40.50.2300">
    <property type="match status" value="1"/>
</dbReference>
<evidence type="ECO:0000259" key="4">
    <source>
        <dbReference type="PROSITE" id="PS50110"/>
    </source>
</evidence>
<dbReference type="SUPFAM" id="SSF52172">
    <property type="entry name" value="CheY-like"/>
    <property type="match status" value="1"/>
</dbReference>
<protein>
    <submittedName>
        <fullName evidence="5">Two component transcriptional regulator, LuxR family</fullName>
    </submittedName>
</protein>
<dbReference type="InterPro" id="IPR016032">
    <property type="entry name" value="Sig_transdc_resp-reg_C-effctor"/>
</dbReference>
<dbReference type="Pfam" id="PF00196">
    <property type="entry name" value="GerE"/>
    <property type="match status" value="1"/>
</dbReference>
<dbReference type="PROSITE" id="PS50043">
    <property type="entry name" value="HTH_LUXR_2"/>
    <property type="match status" value="1"/>
</dbReference>
<dbReference type="PROSITE" id="PS50110">
    <property type="entry name" value="RESPONSE_REGULATORY"/>
    <property type="match status" value="1"/>
</dbReference>
<keyword evidence="6" id="KW-1185">Reference proteome</keyword>
<gene>
    <name evidence="5" type="ORF">SAMN04487779_10345</name>
</gene>
<dbReference type="STRING" id="938405.SAMN02927895_04995"/>
<dbReference type="PANTHER" id="PTHR43214">
    <property type="entry name" value="TWO-COMPONENT RESPONSE REGULATOR"/>
    <property type="match status" value="1"/>
</dbReference>
<evidence type="ECO:0000313" key="6">
    <source>
        <dbReference type="Proteomes" id="UP000198925"/>
    </source>
</evidence>
<dbReference type="InterPro" id="IPR011006">
    <property type="entry name" value="CheY-like_superfamily"/>
</dbReference>
<evidence type="ECO:0000256" key="2">
    <source>
        <dbReference type="PROSITE-ProRule" id="PRU00169"/>
    </source>
</evidence>
<dbReference type="SMART" id="SM00421">
    <property type="entry name" value="HTH_LUXR"/>
    <property type="match status" value="1"/>
</dbReference>
<reference evidence="5 6" key="1">
    <citation type="submission" date="2016-10" db="EMBL/GenBank/DDBJ databases">
        <authorList>
            <person name="de Groot N.N."/>
        </authorList>
    </citation>
    <scope>NUCLEOTIDE SEQUENCE [LARGE SCALE GENOMIC DNA]</scope>
    <source>
        <strain evidence="5 6">CPCC 100156</strain>
    </source>
</reference>
<dbReference type="GO" id="GO:0006355">
    <property type="term" value="P:regulation of DNA-templated transcription"/>
    <property type="evidence" value="ECO:0007669"/>
    <property type="project" value="InterPro"/>
</dbReference>
<dbReference type="InterPro" id="IPR000792">
    <property type="entry name" value="Tscrpt_reg_LuxR_C"/>
</dbReference>
<evidence type="ECO:0000313" key="5">
    <source>
        <dbReference type="EMBL" id="SDE40921.1"/>
    </source>
</evidence>
<dbReference type="AlphaFoldDB" id="A0A1G7CNX5"/>
<proteinExistence type="predicted"/>
<dbReference type="SUPFAM" id="SSF46894">
    <property type="entry name" value="C-terminal effector domain of the bipartite response regulators"/>
    <property type="match status" value="1"/>
</dbReference>
<dbReference type="GO" id="GO:0003677">
    <property type="term" value="F:DNA binding"/>
    <property type="evidence" value="ECO:0007669"/>
    <property type="project" value="UniProtKB-KW"/>
</dbReference>
<dbReference type="CDD" id="cd06170">
    <property type="entry name" value="LuxR_C_like"/>
    <property type="match status" value="1"/>
</dbReference>
<dbReference type="PANTHER" id="PTHR43214:SF42">
    <property type="entry name" value="TRANSCRIPTIONAL REGULATORY PROTEIN DESR"/>
    <property type="match status" value="1"/>
</dbReference>
<organism evidence="5 6">
    <name type="scientific">Belnapia rosea</name>
    <dbReference type="NCBI Taxonomy" id="938405"/>
    <lineage>
        <taxon>Bacteria</taxon>
        <taxon>Pseudomonadati</taxon>
        <taxon>Pseudomonadota</taxon>
        <taxon>Alphaproteobacteria</taxon>
        <taxon>Acetobacterales</taxon>
        <taxon>Roseomonadaceae</taxon>
        <taxon>Belnapia</taxon>
    </lineage>
</organism>
<dbReference type="EMBL" id="FMZX01000034">
    <property type="protein sequence ID" value="SDE40921.1"/>
    <property type="molecule type" value="Genomic_DNA"/>
</dbReference>
<dbReference type="PRINTS" id="PR00038">
    <property type="entry name" value="HTHLUXR"/>
</dbReference>
<dbReference type="GO" id="GO:0000160">
    <property type="term" value="P:phosphorelay signal transduction system"/>
    <property type="evidence" value="ECO:0007669"/>
    <property type="project" value="InterPro"/>
</dbReference>
<dbReference type="InterPro" id="IPR039420">
    <property type="entry name" value="WalR-like"/>
</dbReference>
<comment type="caution">
    <text evidence="2">Lacks conserved residue(s) required for the propagation of feature annotation.</text>
</comment>
<accession>A0A1G7CNX5</accession>
<evidence type="ECO:0000259" key="3">
    <source>
        <dbReference type="PROSITE" id="PS50043"/>
    </source>
</evidence>